<evidence type="ECO:0000313" key="1">
    <source>
        <dbReference type="EMBL" id="CAG8492724.1"/>
    </source>
</evidence>
<proteinExistence type="predicted"/>
<evidence type="ECO:0000313" key="2">
    <source>
        <dbReference type="Proteomes" id="UP000789901"/>
    </source>
</evidence>
<name>A0ABM8W0D2_GIGMA</name>
<accession>A0ABM8W0D2</accession>
<keyword evidence="2" id="KW-1185">Reference proteome</keyword>
<organism evidence="1 2">
    <name type="scientific">Gigaspora margarita</name>
    <dbReference type="NCBI Taxonomy" id="4874"/>
    <lineage>
        <taxon>Eukaryota</taxon>
        <taxon>Fungi</taxon>
        <taxon>Fungi incertae sedis</taxon>
        <taxon>Mucoromycota</taxon>
        <taxon>Glomeromycotina</taxon>
        <taxon>Glomeromycetes</taxon>
        <taxon>Diversisporales</taxon>
        <taxon>Gigasporaceae</taxon>
        <taxon>Gigaspora</taxon>
    </lineage>
</organism>
<sequence>MACIRCDNKLEQFEEDNIMQTITNIDNFNTNDQITLYKAIIEPSI</sequence>
<gene>
    <name evidence="1" type="ORF">GMARGA_LOCUS1800</name>
</gene>
<comment type="caution">
    <text evidence="1">The sequence shown here is derived from an EMBL/GenBank/DDBJ whole genome shotgun (WGS) entry which is preliminary data.</text>
</comment>
<protein>
    <submittedName>
        <fullName evidence="1">32038_t:CDS:1</fullName>
    </submittedName>
</protein>
<reference evidence="1 2" key="1">
    <citation type="submission" date="2021-06" db="EMBL/GenBank/DDBJ databases">
        <authorList>
            <person name="Kallberg Y."/>
            <person name="Tangrot J."/>
            <person name="Rosling A."/>
        </authorList>
    </citation>
    <scope>NUCLEOTIDE SEQUENCE [LARGE SCALE GENOMIC DNA]</scope>
    <source>
        <strain evidence="1 2">120-4 pot B 10/14</strain>
    </source>
</reference>
<dbReference type="Proteomes" id="UP000789901">
    <property type="component" value="Unassembled WGS sequence"/>
</dbReference>
<dbReference type="EMBL" id="CAJVQB010000504">
    <property type="protein sequence ID" value="CAG8492724.1"/>
    <property type="molecule type" value="Genomic_DNA"/>
</dbReference>